<dbReference type="InterPro" id="IPR012334">
    <property type="entry name" value="Pectin_lyas_fold"/>
</dbReference>
<proteinExistence type="predicted"/>
<organism evidence="2 3">
    <name type="scientific">Blattamonas nauphoetae</name>
    <dbReference type="NCBI Taxonomy" id="2049346"/>
    <lineage>
        <taxon>Eukaryota</taxon>
        <taxon>Metamonada</taxon>
        <taxon>Preaxostyla</taxon>
        <taxon>Oxymonadida</taxon>
        <taxon>Blattamonas</taxon>
    </lineage>
</organism>
<name>A0ABQ9WXX0_9EUKA</name>
<comment type="caution">
    <text evidence="2">The sequence shown here is derived from an EMBL/GenBank/DDBJ whole genome shotgun (WGS) entry which is preliminary data.</text>
</comment>
<sequence>MHMEGRNDSSKQGVNVEGKNGHEAGKGITTMFTFSNSTASLWNLIFDSGSIGTCVGRLWSSYVGIVGSRILSNAERSPFVIVGGNCGVGSTVYLIDSVHESSSCGTLLPLTCVLRMEREEKEWLERERDGWGETGEIWVSGSGMEVQNVCLIVGSGPLFGRSEDEKKDRLGRKKCEVWTRLFGSRIWNTTSRLGNGVEGMGEGIVGCTVWSSTNHLCGTAIGGMDHGGSVLSQNTSFTHCHTPSLPNADAETRHSQHFTTPTKLSVKYPRNHAFTLCTFKKCTSSSHGGAIYTGLEGANLQMEKCSFNECHADDYGGGVCLRAINPYTCTFSLSSSSFVGCSTDYWGGSVFFATCNSLYIDDCVFVDSTTFSSGGAFFCGESSDRPSSGFSNVLFQNCQQTDTEHYGSGGGAIRLDYPSSLTFSFVQFRQCVAACGRGHDIHLYNITFNSSSYLTCDSTSSNIHRVTNYNNDHSSLLANPQSEVRVESLVSKQTRDDAVDLTLELDKAVSGTMIVIVSNLDGAQPDEVGTAPKIGRMLMFSFSSSTVGTCSTTVGESGLLQLPLSDYKLLAASLSNHSVTVQSDLAFSVTPILHLAFCDLDESRTKAQLWKCRFVMTNLGGVWEEFRRE</sequence>
<accession>A0ABQ9WXX0</accession>
<evidence type="ECO:0000313" key="2">
    <source>
        <dbReference type="EMBL" id="KAK2944158.1"/>
    </source>
</evidence>
<evidence type="ECO:0008006" key="4">
    <source>
        <dbReference type="Google" id="ProtNLM"/>
    </source>
</evidence>
<dbReference type="EMBL" id="JARBJD010000311">
    <property type="protein sequence ID" value="KAK2944158.1"/>
    <property type="molecule type" value="Genomic_DNA"/>
</dbReference>
<gene>
    <name evidence="2" type="ORF">BLNAU_20905</name>
</gene>
<feature type="region of interest" description="Disordered" evidence="1">
    <location>
        <begin position="1"/>
        <end position="22"/>
    </location>
</feature>
<reference evidence="2 3" key="1">
    <citation type="journal article" date="2022" name="bioRxiv">
        <title>Genomics of Preaxostyla Flagellates Illuminates Evolutionary Transitions and the Path Towards Mitochondrial Loss.</title>
        <authorList>
            <person name="Novak L.V.F."/>
            <person name="Treitli S.C."/>
            <person name="Pyrih J."/>
            <person name="Halakuc P."/>
            <person name="Pipaliya S.V."/>
            <person name="Vacek V."/>
            <person name="Brzon O."/>
            <person name="Soukal P."/>
            <person name="Eme L."/>
            <person name="Dacks J.B."/>
            <person name="Karnkowska A."/>
            <person name="Elias M."/>
            <person name="Hampl V."/>
        </authorList>
    </citation>
    <scope>NUCLEOTIDE SEQUENCE [LARGE SCALE GENOMIC DNA]</scope>
    <source>
        <strain evidence="2">NAU3</strain>
        <tissue evidence="2">Gut</tissue>
    </source>
</reference>
<dbReference type="Proteomes" id="UP001281761">
    <property type="component" value="Unassembled WGS sequence"/>
</dbReference>
<evidence type="ECO:0000313" key="3">
    <source>
        <dbReference type="Proteomes" id="UP001281761"/>
    </source>
</evidence>
<protein>
    <recommendedName>
        <fullName evidence="4">Right handed beta helix domain-containing protein</fullName>
    </recommendedName>
</protein>
<dbReference type="SUPFAM" id="SSF51126">
    <property type="entry name" value="Pectin lyase-like"/>
    <property type="match status" value="1"/>
</dbReference>
<evidence type="ECO:0000256" key="1">
    <source>
        <dbReference type="SAM" id="MobiDB-lite"/>
    </source>
</evidence>
<dbReference type="InterPro" id="IPR011050">
    <property type="entry name" value="Pectin_lyase_fold/virulence"/>
</dbReference>
<dbReference type="Gene3D" id="2.160.20.10">
    <property type="entry name" value="Single-stranded right-handed beta-helix, Pectin lyase-like"/>
    <property type="match status" value="1"/>
</dbReference>
<keyword evidence="3" id="KW-1185">Reference proteome</keyword>